<organism evidence="8 9">
    <name type="scientific">Parapusillimonas granuli</name>
    <dbReference type="NCBI Taxonomy" id="380911"/>
    <lineage>
        <taxon>Bacteria</taxon>
        <taxon>Pseudomonadati</taxon>
        <taxon>Pseudomonadota</taxon>
        <taxon>Betaproteobacteria</taxon>
        <taxon>Burkholderiales</taxon>
        <taxon>Alcaligenaceae</taxon>
        <taxon>Parapusillimonas</taxon>
    </lineage>
</organism>
<keyword evidence="4 6" id="KW-1133">Transmembrane helix</keyword>
<feature type="transmembrane region" description="Helical" evidence="6">
    <location>
        <begin position="84"/>
        <end position="108"/>
    </location>
</feature>
<feature type="transmembrane region" description="Helical" evidence="6">
    <location>
        <begin position="56"/>
        <end position="78"/>
    </location>
</feature>
<feature type="transmembrane region" description="Helical" evidence="6">
    <location>
        <begin position="17"/>
        <end position="35"/>
    </location>
</feature>
<dbReference type="PANTHER" id="PTHR38459:SF1">
    <property type="entry name" value="PROPHAGE BACTOPRENOL-LINKED GLUCOSE TRANSLOCASE HOMOLOG"/>
    <property type="match status" value="1"/>
</dbReference>
<sequence length="111" mass="12142">MVDTAVLYALQGIMGPFYARALSFLAAVLATWLINRNLAFRGRASALSRKSEFLSYLVLMLAGGLVNYGVYSALVLWQPVVRQHLVLGVAAGSLAGMSVNFLTARYLLFRK</sequence>
<dbReference type="EMBL" id="JACCEM010000001">
    <property type="protein sequence ID" value="NYT47770.1"/>
    <property type="molecule type" value="Genomic_DNA"/>
</dbReference>
<comment type="similarity">
    <text evidence="2">Belongs to the GtrA family.</text>
</comment>
<evidence type="ECO:0000256" key="3">
    <source>
        <dbReference type="ARBA" id="ARBA00022692"/>
    </source>
</evidence>
<comment type="caution">
    <text evidence="8">The sequence shown here is derived from an EMBL/GenBank/DDBJ whole genome shotgun (WGS) entry which is preliminary data.</text>
</comment>
<dbReference type="Pfam" id="PF04138">
    <property type="entry name" value="GtrA_DPMS_TM"/>
    <property type="match status" value="1"/>
</dbReference>
<evidence type="ECO:0000256" key="6">
    <source>
        <dbReference type="SAM" id="Phobius"/>
    </source>
</evidence>
<reference evidence="8 9" key="1">
    <citation type="submission" date="2020-07" db="EMBL/GenBank/DDBJ databases">
        <title>Taxonomic revisions and descriptions of new bacterial species based on genomic comparisons in the high-G+C-content subgroup of the family Alcaligenaceae.</title>
        <authorList>
            <person name="Szabo A."/>
            <person name="Felfoldi T."/>
        </authorList>
    </citation>
    <scope>NUCLEOTIDE SEQUENCE [LARGE SCALE GENOMIC DNA]</scope>
    <source>
        <strain evidence="8 9">LMG 24012</strain>
    </source>
</reference>
<keyword evidence="9" id="KW-1185">Reference proteome</keyword>
<name>A0A853FY42_9BURK</name>
<evidence type="ECO:0000256" key="5">
    <source>
        <dbReference type="ARBA" id="ARBA00023136"/>
    </source>
</evidence>
<keyword evidence="3 6" id="KW-0812">Transmembrane</keyword>
<evidence type="ECO:0000313" key="8">
    <source>
        <dbReference type="EMBL" id="NYT47770.1"/>
    </source>
</evidence>
<feature type="domain" description="GtrA/DPMS transmembrane" evidence="7">
    <location>
        <begin position="1"/>
        <end position="109"/>
    </location>
</feature>
<comment type="subcellular location">
    <subcellularLocation>
        <location evidence="1">Membrane</location>
        <topology evidence="1">Multi-pass membrane protein</topology>
    </subcellularLocation>
</comment>
<protein>
    <submittedName>
        <fullName evidence="8">GtrA family protein</fullName>
    </submittedName>
</protein>
<gene>
    <name evidence="8" type="ORF">H0A72_00445</name>
</gene>
<evidence type="ECO:0000256" key="4">
    <source>
        <dbReference type="ARBA" id="ARBA00022989"/>
    </source>
</evidence>
<dbReference type="PANTHER" id="PTHR38459">
    <property type="entry name" value="PROPHAGE BACTOPRENOL-LINKED GLUCOSE TRANSLOCASE HOMOLOG"/>
    <property type="match status" value="1"/>
</dbReference>
<accession>A0A853FY42</accession>
<dbReference type="AlphaFoldDB" id="A0A853FY42"/>
<evidence type="ECO:0000256" key="1">
    <source>
        <dbReference type="ARBA" id="ARBA00004141"/>
    </source>
</evidence>
<dbReference type="InterPro" id="IPR051401">
    <property type="entry name" value="GtrA_CellWall_Glycosyl"/>
</dbReference>
<dbReference type="InterPro" id="IPR007267">
    <property type="entry name" value="GtrA_DPMS_TM"/>
</dbReference>
<dbReference type="GO" id="GO:0005886">
    <property type="term" value="C:plasma membrane"/>
    <property type="evidence" value="ECO:0007669"/>
    <property type="project" value="TreeGrafter"/>
</dbReference>
<evidence type="ECO:0000313" key="9">
    <source>
        <dbReference type="Proteomes" id="UP000559809"/>
    </source>
</evidence>
<evidence type="ECO:0000256" key="2">
    <source>
        <dbReference type="ARBA" id="ARBA00009399"/>
    </source>
</evidence>
<dbReference type="GO" id="GO:0000271">
    <property type="term" value="P:polysaccharide biosynthetic process"/>
    <property type="evidence" value="ECO:0007669"/>
    <property type="project" value="InterPro"/>
</dbReference>
<dbReference type="Proteomes" id="UP000559809">
    <property type="component" value="Unassembled WGS sequence"/>
</dbReference>
<proteinExistence type="inferred from homology"/>
<evidence type="ECO:0000259" key="7">
    <source>
        <dbReference type="Pfam" id="PF04138"/>
    </source>
</evidence>
<keyword evidence="5 6" id="KW-0472">Membrane</keyword>